<evidence type="ECO:0000256" key="1">
    <source>
        <dbReference type="ARBA" id="ARBA00001947"/>
    </source>
</evidence>
<comment type="similarity">
    <text evidence="2">Belongs to the metallo-beta-lactamase superfamily.</text>
</comment>
<accession>A0A0J6SND5</accession>
<dbReference type="InterPro" id="IPR054889">
    <property type="entry name" value="AHLLactAttM"/>
</dbReference>
<keyword evidence="4" id="KW-0378">Hydrolase</keyword>
<dbReference type="GO" id="GO:0046872">
    <property type="term" value="F:metal ion binding"/>
    <property type="evidence" value="ECO:0007669"/>
    <property type="project" value="UniProtKB-KW"/>
</dbReference>
<keyword evidence="3" id="KW-0479">Metal-binding</keyword>
<dbReference type="PANTHER" id="PTHR42978">
    <property type="entry name" value="QUORUM-QUENCHING LACTONASE YTNP-RELATED-RELATED"/>
    <property type="match status" value="1"/>
</dbReference>
<feature type="domain" description="Metallo-beta-lactamase" evidence="6">
    <location>
        <begin position="34"/>
        <end position="246"/>
    </location>
</feature>
<evidence type="ECO:0000313" key="8">
    <source>
        <dbReference type="Proteomes" id="UP000035929"/>
    </source>
</evidence>
<dbReference type="AlphaFoldDB" id="A0A0J6SND5"/>
<dbReference type="Proteomes" id="UP000035929">
    <property type="component" value="Unassembled WGS sequence"/>
</dbReference>
<dbReference type="SMART" id="SM00849">
    <property type="entry name" value="Lactamase_B"/>
    <property type="match status" value="1"/>
</dbReference>
<comment type="cofactor">
    <cofactor evidence="1">
        <name>Zn(2+)</name>
        <dbReference type="ChEBI" id="CHEBI:29105"/>
    </cofactor>
</comment>
<sequence length="261" mass="28678">MSDIRLYLFQTGTLGCRHQDIYLNEGMGQPFEIPVPWYLITHPRGHVVIDGGFPAICATDPKGHWGPVAEVFVPRVRPGEDCAAQMRAAGFDPAEVRTVLLSHLHLDHTGAIGAFPNARHVVQRTALDYALSPDWFCAGAFVRADFDRPGLDWLLLDDAWGDFYDLYGDGSITCIRSPGHTVGHQSFLVRTARGTTLLAVDAADTMDHWHDRALPGAVTSVTETVRSVAKLRAVAERSQARVIPGHDPALWSTLAQAPNFY</sequence>
<dbReference type="InterPro" id="IPR051013">
    <property type="entry name" value="MBL_superfamily_lactonases"/>
</dbReference>
<dbReference type="InterPro" id="IPR036866">
    <property type="entry name" value="RibonucZ/Hydroxyglut_hydro"/>
</dbReference>
<dbReference type="PATRIC" id="fig|270351.6.peg.6596"/>
<evidence type="ECO:0000256" key="2">
    <source>
        <dbReference type="ARBA" id="ARBA00007749"/>
    </source>
</evidence>
<evidence type="ECO:0000256" key="3">
    <source>
        <dbReference type="ARBA" id="ARBA00022723"/>
    </source>
</evidence>
<keyword evidence="5" id="KW-0862">Zinc</keyword>
<evidence type="ECO:0000313" key="7">
    <source>
        <dbReference type="EMBL" id="KMO36730.1"/>
    </source>
</evidence>
<dbReference type="SUPFAM" id="SSF56281">
    <property type="entry name" value="Metallo-hydrolase/oxidoreductase"/>
    <property type="match status" value="1"/>
</dbReference>
<dbReference type="PROSITE" id="PS51257">
    <property type="entry name" value="PROKAR_LIPOPROTEIN"/>
    <property type="match status" value="1"/>
</dbReference>
<dbReference type="InterPro" id="IPR001279">
    <property type="entry name" value="Metallo-B-lactamas"/>
</dbReference>
<dbReference type="EMBL" id="LABX01000065">
    <property type="protein sequence ID" value="KMO36730.1"/>
    <property type="molecule type" value="Genomic_DNA"/>
</dbReference>
<evidence type="ECO:0000256" key="5">
    <source>
        <dbReference type="ARBA" id="ARBA00022833"/>
    </source>
</evidence>
<evidence type="ECO:0000259" key="6">
    <source>
        <dbReference type="SMART" id="SM00849"/>
    </source>
</evidence>
<reference evidence="7 8" key="1">
    <citation type="submission" date="2015-03" db="EMBL/GenBank/DDBJ databases">
        <title>Genome sequencing of Methylobacterium aquaticum DSM16371 type strain.</title>
        <authorList>
            <person name="Chaudhry V."/>
            <person name="Patil P.B."/>
        </authorList>
    </citation>
    <scope>NUCLEOTIDE SEQUENCE [LARGE SCALE GENOMIC DNA]</scope>
    <source>
        <strain evidence="7 8">DSM 16371</strain>
    </source>
</reference>
<dbReference type="Gene3D" id="3.60.15.10">
    <property type="entry name" value="Ribonuclease Z/Hydroxyacylglutathione hydrolase-like"/>
    <property type="match status" value="1"/>
</dbReference>
<proteinExistence type="inferred from homology"/>
<protein>
    <submittedName>
        <fullName evidence="7">Beta-lactamase</fullName>
    </submittedName>
</protein>
<dbReference type="Pfam" id="PF00753">
    <property type="entry name" value="Lactamase_B"/>
    <property type="match status" value="1"/>
</dbReference>
<dbReference type="CDD" id="cd07729">
    <property type="entry name" value="AHL_lactonase_MBL-fold"/>
    <property type="match status" value="1"/>
</dbReference>
<gene>
    <name evidence="7" type="ORF">VP06_09140</name>
</gene>
<name>A0A0J6SND5_9HYPH</name>
<dbReference type="NCBIfam" id="NF045700">
    <property type="entry name" value="AHLLactAttM"/>
    <property type="match status" value="1"/>
</dbReference>
<comment type="caution">
    <text evidence="7">The sequence shown here is derived from an EMBL/GenBank/DDBJ whole genome shotgun (WGS) entry which is preliminary data.</text>
</comment>
<organism evidence="7 8">
    <name type="scientific">Methylobacterium aquaticum</name>
    <dbReference type="NCBI Taxonomy" id="270351"/>
    <lineage>
        <taxon>Bacteria</taxon>
        <taxon>Pseudomonadati</taxon>
        <taxon>Pseudomonadota</taxon>
        <taxon>Alphaproteobacteria</taxon>
        <taxon>Hyphomicrobiales</taxon>
        <taxon>Methylobacteriaceae</taxon>
        <taxon>Methylobacterium</taxon>
    </lineage>
</organism>
<dbReference type="OrthoDB" id="9773738at2"/>
<dbReference type="PANTHER" id="PTHR42978:SF2">
    <property type="entry name" value="102 KBASES UNSTABLE REGION: FROM 1 TO 119443"/>
    <property type="match status" value="1"/>
</dbReference>
<dbReference type="GO" id="GO:0016787">
    <property type="term" value="F:hydrolase activity"/>
    <property type="evidence" value="ECO:0007669"/>
    <property type="project" value="UniProtKB-KW"/>
</dbReference>
<dbReference type="RefSeq" id="WP_048463470.1">
    <property type="nucleotide sequence ID" value="NZ_JBNTQU010000012.1"/>
</dbReference>
<evidence type="ECO:0000256" key="4">
    <source>
        <dbReference type="ARBA" id="ARBA00022801"/>
    </source>
</evidence>